<dbReference type="PANTHER" id="PTHR32114:SF2">
    <property type="entry name" value="ABC TRANSPORTER ABCH.3"/>
    <property type="match status" value="1"/>
</dbReference>
<dbReference type="SUPFAM" id="SSF52540">
    <property type="entry name" value="P-loop containing nucleoside triphosphate hydrolases"/>
    <property type="match status" value="1"/>
</dbReference>
<organism evidence="2">
    <name type="scientific">bioreactor metagenome</name>
    <dbReference type="NCBI Taxonomy" id="1076179"/>
    <lineage>
        <taxon>unclassified sequences</taxon>
        <taxon>metagenomes</taxon>
        <taxon>ecological metagenomes</taxon>
    </lineage>
</organism>
<sequence>MTEAAGALRTEEDSVQALSLRLPYAGRAEAERAVKEKEKELESMKAALARSRLALQGCRTKRDEAEGRVKGLEKGLSGAEETDAEELKKEQAAASARKEALALERGVVAARLSVNHKAAAGLSAKSKELAEEEKLRRLLKPLAETANGTLNGKPRIMLETYVQMACFERILQRANVRFMVMSSGQYELKRRENEETLKGKIGLDLDVVDHYNGTVRGVKTLSGGESFMASLSLALGLSDEIQSVAGGVKLDTLFVDEGFGSLDGESLEQALKVLASLSEGRRLVGIISHVGELRERIEKQIVVTKNGASGSEAEIRS</sequence>
<name>A0A645CJ06_9ZZZZ</name>
<dbReference type="Gene3D" id="3.40.50.300">
    <property type="entry name" value="P-loop containing nucleotide triphosphate hydrolases"/>
    <property type="match status" value="1"/>
</dbReference>
<dbReference type="PANTHER" id="PTHR32114">
    <property type="entry name" value="ABC TRANSPORTER ABCH.3"/>
    <property type="match status" value="1"/>
</dbReference>
<comment type="caution">
    <text evidence="2">The sequence shown here is derived from an EMBL/GenBank/DDBJ whole genome shotgun (WGS) entry which is preliminary data.</text>
</comment>
<evidence type="ECO:0008006" key="3">
    <source>
        <dbReference type="Google" id="ProtNLM"/>
    </source>
</evidence>
<dbReference type="InterPro" id="IPR027417">
    <property type="entry name" value="P-loop_NTPase"/>
</dbReference>
<gene>
    <name evidence="2" type="ORF">SDC9_123936</name>
</gene>
<dbReference type="Pfam" id="PF13558">
    <property type="entry name" value="SbcC_Walker_B"/>
    <property type="match status" value="1"/>
</dbReference>
<accession>A0A645CJ06</accession>
<dbReference type="EMBL" id="VSSQ01027608">
    <property type="protein sequence ID" value="MPM76937.1"/>
    <property type="molecule type" value="Genomic_DNA"/>
</dbReference>
<evidence type="ECO:0000313" key="2">
    <source>
        <dbReference type="EMBL" id="MPM76937.1"/>
    </source>
</evidence>
<evidence type="ECO:0000256" key="1">
    <source>
        <dbReference type="SAM" id="MobiDB-lite"/>
    </source>
</evidence>
<protein>
    <recommendedName>
        <fullName evidence="3">Nuclease SbcCD subunit C</fullName>
    </recommendedName>
</protein>
<proteinExistence type="predicted"/>
<feature type="compositionally biased region" description="Basic and acidic residues" evidence="1">
    <location>
        <begin position="64"/>
        <end position="73"/>
    </location>
</feature>
<reference evidence="2" key="1">
    <citation type="submission" date="2019-08" db="EMBL/GenBank/DDBJ databases">
        <authorList>
            <person name="Kucharzyk K."/>
            <person name="Murdoch R.W."/>
            <person name="Higgins S."/>
            <person name="Loffler F."/>
        </authorList>
    </citation>
    <scope>NUCLEOTIDE SEQUENCE</scope>
</reference>
<feature type="region of interest" description="Disordered" evidence="1">
    <location>
        <begin position="64"/>
        <end position="91"/>
    </location>
</feature>
<dbReference type="AlphaFoldDB" id="A0A645CJ06"/>